<accession>A0A0E9WYL5</accession>
<dbReference type="AlphaFoldDB" id="A0A0E9WYL5"/>
<evidence type="ECO:0000313" key="1">
    <source>
        <dbReference type="EMBL" id="JAH94538.1"/>
    </source>
</evidence>
<dbReference type="EMBL" id="GBXM01014039">
    <property type="protein sequence ID" value="JAH94538.1"/>
    <property type="molecule type" value="Transcribed_RNA"/>
</dbReference>
<sequence>MLQVDTSCYTGLTRIRLLPTKKNQSFFASSFILNVDFFPPNSDIPPMNEFAYRKKEANQNV</sequence>
<organism evidence="1">
    <name type="scientific">Anguilla anguilla</name>
    <name type="common">European freshwater eel</name>
    <name type="synonym">Muraena anguilla</name>
    <dbReference type="NCBI Taxonomy" id="7936"/>
    <lineage>
        <taxon>Eukaryota</taxon>
        <taxon>Metazoa</taxon>
        <taxon>Chordata</taxon>
        <taxon>Craniata</taxon>
        <taxon>Vertebrata</taxon>
        <taxon>Euteleostomi</taxon>
        <taxon>Actinopterygii</taxon>
        <taxon>Neopterygii</taxon>
        <taxon>Teleostei</taxon>
        <taxon>Anguilliformes</taxon>
        <taxon>Anguillidae</taxon>
        <taxon>Anguilla</taxon>
    </lineage>
</organism>
<proteinExistence type="predicted"/>
<reference evidence="1" key="2">
    <citation type="journal article" date="2015" name="Fish Shellfish Immunol.">
        <title>Early steps in the European eel (Anguilla anguilla)-Vibrio vulnificus interaction in the gills: Role of the RtxA13 toxin.</title>
        <authorList>
            <person name="Callol A."/>
            <person name="Pajuelo D."/>
            <person name="Ebbesson L."/>
            <person name="Teles M."/>
            <person name="MacKenzie S."/>
            <person name="Amaro C."/>
        </authorList>
    </citation>
    <scope>NUCLEOTIDE SEQUENCE</scope>
</reference>
<name>A0A0E9WYL5_ANGAN</name>
<reference evidence="1" key="1">
    <citation type="submission" date="2014-11" db="EMBL/GenBank/DDBJ databases">
        <authorList>
            <person name="Amaro Gonzalez C."/>
        </authorList>
    </citation>
    <scope>NUCLEOTIDE SEQUENCE</scope>
</reference>
<protein>
    <submittedName>
        <fullName evidence="1">Uncharacterized protein</fullName>
    </submittedName>
</protein>